<proteinExistence type="predicted"/>
<reference evidence="1" key="1">
    <citation type="submission" date="2021-03" db="EMBL/GenBank/DDBJ databases">
        <title>Draft genome sequence of rust myrtle Austropuccinia psidii MF-1, a brazilian biotype.</title>
        <authorList>
            <person name="Quecine M.C."/>
            <person name="Pachon D.M.R."/>
            <person name="Bonatelli M.L."/>
            <person name="Correr F.H."/>
            <person name="Franceschini L.M."/>
            <person name="Leite T.F."/>
            <person name="Margarido G.R.A."/>
            <person name="Almeida C.A."/>
            <person name="Ferrarezi J.A."/>
            <person name="Labate C.A."/>
        </authorList>
    </citation>
    <scope>NUCLEOTIDE SEQUENCE</scope>
    <source>
        <strain evidence="1">MF-1</strain>
    </source>
</reference>
<keyword evidence="2" id="KW-1185">Reference proteome</keyword>
<evidence type="ECO:0000313" key="1">
    <source>
        <dbReference type="EMBL" id="MBW0586548.1"/>
    </source>
</evidence>
<accession>A0A9Q3Q5U4</accession>
<gene>
    <name evidence="1" type="ORF">O181_126263</name>
</gene>
<sequence>MTFHLILFYKSLLSFSKYHQALFTYSSIIPVQHSPPAKNTRSQRNQTVLTPTARAPLDHTPSGDQMSASLDRGLLMEGQAPSKIGGMKSRR</sequence>
<name>A0A9Q3Q5U4_9BASI</name>
<dbReference type="EMBL" id="AVOT02124217">
    <property type="protein sequence ID" value="MBW0586548.1"/>
    <property type="molecule type" value="Genomic_DNA"/>
</dbReference>
<dbReference type="AlphaFoldDB" id="A0A9Q3Q5U4"/>
<organism evidence="1 2">
    <name type="scientific">Austropuccinia psidii MF-1</name>
    <dbReference type="NCBI Taxonomy" id="1389203"/>
    <lineage>
        <taxon>Eukaryota</taxon>
        <taxon>Fungi</taxon>
        <taxon>Dikarya</taxon>
        <taxon>Basidiomycota</taxon>
        <taxon>Pucciniomycotina</taxon>
        <taxon>Pucciniomycetes</taxon>
        <taxon>Pucciniales</taxon>
        <taxon>Sphaerophragmiaceae</taxon>
        <taxon>Austropuccinia</taxon>
    </lineage>
</organism>
<comment type="caution">
    <text evidence="1">The sequence shown here is derived from an EMBL/GenBank/DDBJ whole genome shotgun (WGS) entry which is preliminary data.</text>
</comment>
<dbReference type="Proteomes" id="UP000765509">
    <property type="component" value="Unassembled WGS sequence"/>
</dbReference>
<protein>
    <submittedName>
        <fullName evidence="1">Uncharacterized protein</fullName>
    </submittedName>
</protein>
<evidence type="ECO:0000313" key="2">
    <source>
        <dbReference type="Proteomes" id="UP000765509"/>
    </source>
</evidence>